<sequence length="211" mass="23468">MATDIPYDTMSTTSKCNSYTKCCFCIPLRPGCFILGYAALVFNCFRIISFLGGIICFGILTHGFDHIDRHTDAEMQENTTDEIAMILIFLVVALLISLVWLAINIAALVGLHKKRPGPIRVYVGFASFRLALLLILFIYAAVNGQSMTNYMGNHIVDLGLSAYFILVYYIYANQLEYEQAHRLPGPGPDAVSVNDVSVIYPKTLSEKHLIS</sequence>
<reference evidence="1 2" key="1">
    <citation type="journal article" date="2021" name="Front. Genet.">
        <title>Chromosome-Level Genome Assembly Reveals Significant Gene Expansion in the Toll and IMD Signaling Pathways of Dendrolimus kikuchii.</title>
        <authorList>
            <person name="Zhou J."/>
            <person name="Wu P."/>
            <person name="Xiong Z."/>
            <person name="Liu N."/>
            <person name="Zhao N."/>
            <person name="Ji M."/>
            <person name="Qiu Y."/>
            <person name="Yang B."/>
        </authorList>
    </citation>
    <scope>NUCLEOTIDE SEQUENCE [LARGE SCALE GENOMIC DNA]</scope>
    <source>
        <strain evidence="1">Ann1</strain>
    </source>
</reference>
<proteinExistence type="predicted"/>
<evidence type="ECO:0000313" key="1">
    <source>
        <dbReference type="EMBL" id="KAJ0172796.1"/>
    </source>
</evidence>
<comment type="caution">
    <text evidence="1">The sequence shown here is derived from an EMBL/GenBank/DDBJ whole genome shotgun (WGS) entry which is preliminary data.</text>
</comment>
<gene>
    <name evidence="1" type="ORF">K1T71_011935</name>
</gene>
<organism evidence="1 2">
    <name type="scientific">Dendrolimus kikuchii</name>
    <dbReference type="NCBI Taxonomy" id="765133"/>
    <lineage>
        <taxon>Eukaryota</taxon>
        <taxon>Metazoa</taxon>
        <taxon>Ecdysozoa</taxon>
        <taxon>Arthropoda</taxon>
        <taxon>Hexapoda</taxon>
        <taxon>Insecta</taxon>
        <taxon>Pterygota</taxon>
        <taxon>Neoptera</taxon>
        <taxon>Endopterygota</taxon>
        <taxon>Lepidoptera</taxon>
        <taxon>Glossata</taxon>
        <taxon>Ditrysia</taxon>
        <taxon>Bombycoidea</taxon>
        <taxon>Lasiocampidae</taxon>
        <taxon>Dendrolimus</taxon>
    </lineage>
</organism>
<name>A0ACC1CMP5_9NEOP</name>
<protein>
    <submittedName>
        <fullName evidence="1">Uncharacterized protein</fullName>
    </submittedName>
</protein>
<keyword evidence="2" id="KW-1185">Reference proteome</keyword>
<accession>A0ACC1CMP5</accession>
<dbReference type="Proteomes" id="UP000824533">
    <property type="component" value="Linkage Group LG21"/>
</dbReference>
<dbReference type="EMBL" id="CM034407">
    <property type="protein sequence ID" value="KAJ0172796.1"/>
    <property type="molecule type" value="Genomic_DNA"/>
</dbReference>
<evidence type="ECO:0000313" key="2">
    <source>
        <dbReference type="Proteomes" id="UP000824533"/>
    </source>
</evidence>